<evidence type="ECO:0000256" key="3">
    <source>
        <dbReference type="ARBA" id="ARBA00022771"/>
    </source>
</evidence>
<name>A0A834MMI1_RHYFE</name>
<keyword evidence="10" id="KW-1185">Reference proteome</keyword>
<comment type="caution">
    <text evidence="9">The sequence shown here is derived from an EMBL/GenBank/DDBJ whole genome shotgun (WGS) entry which is preliminary data.</text>
</comment>
<feature type="domain" description="C2HC/C3H-type" evidence="8">
    <location>
        <begin position="129"/>
        <end position="158"/>
    </location>
</feature>
<evidence type="ECO:0000256" key="5">
    <source>
        <dbReference type="ARBA" id="ARBA00023054"/>
    </source>
</evidence>
<dbReference type="EMBL" id="JAACXV010000040">
    <property type="protein sequence ID" value="KAF7285930.1"/>
    <property type="molecule type" value="Genomic_DNA"/>
</dbReference>
<dbReference type="GO" id="GO:0008270">
    <property type="term" value="F:zinc ion binding"/>
    <property type="evidence" value="ECO:0007669"/>
    <property type="project" value="UniProtKB-KW"/>
</dbReference>
<keyword evidence="3 6" id="KW-0863">Zinc-finger</keyword>
<dbReference type="PROSITE" id="PS52027">
    <property type="entry name" value="ZF_C2HC_C3H"/>
    <property type="match status" value="2"/>
</dbReference>
<keyword evidence="4" id="KW-0862">Zinc</keyword>
<feature type="domain" description="C2HC/C3H-type" evidence="8">
    <location>
        <begin position="16"/>
        <end position="45"/>
    </location>
</feature>
<dbReference type="OrthoDB" id="10066537at2759"/>
<feature type="region of interest" description="Disordered" evidence="7">
    <location>
        <begin position="430"/>
        <end position="451"/>
    </location>
</feature>
<feature type="compositionally biased region" description="Polar residues" evidence="7">
    <location>
        <begin position="211"/>
        <end position="225"/>
    </location>
</feature>
<feature type="region of interest" description="Disordered" evidence="7">
    <location>
        <begin position="774"/>
        <end position="795"/>
    </location>
</feature>
<evidence type="ECO:0000313" key="9">
    <source>
        <dbReference type="EMBL" id="KAF7285930.1"/>
    </source>
</evidence>
<feature type="compositionally biased region" description="Polar residues" evidence="7">
    <location>
        <begin position="119"/>
        <end position="129"/>
    </location>
</feature>
<dbReference type="InterPro" id="IPR026104">
    <property type="entry name" value="ZNF_C2HC_dom_1C"/>
</dbReference>
<keyword evidence="2" id="KW-0479">Metal-binding</keyword>
<keyword evidence="5" id="KW-0175">Coiled coil</keyword>
<proteinExistence type="inferred from homology"/>
<dbReference type="PANTHER" id="PTHR14649">
    <property type="entry name" value="ZINC FINGER C2HC DOMAIN-CONTAINING PROTEIN 1C"/>
    <property type="match status" value="1"/>
</dbReference>
<dbReference type="InterPro" id="IPR049899">
    <property type="entry name" value="Znf_C2HC_C3H"/>
</dbReference>
<protein>
    <recommendedName>
        <fullName evidence="8">C2HC/C3H-type domain-containing protein</fullName>
    </recommendedName>
</protein>
<organism evidence="9 10">
    <name type="scientific">Rhynchophorus ferrugineus</name>
    <name type="common">Red palm weevil</name>
    <name type="synonym">Curculio ferrugineus</name>
    <dbReference type="NCBI Taxonomy" id="354439"/>
    <lineage>
        <taxon>Eukaryota</taxon>
        <taxon>Metazoa</taxon>
        <taxon>Ecdysozoa</taxon>
        <taxon>Arthropoda</taxon>
        <taxon>Hexapoda</taxon>
        <taxon>Insecta</taxon>
        <taxon>Pterygota</taxon>
        <taxon>Neoptera</taxon>
        <taxon>Endopterygota</taxon>
        <taxon>Coleoptera</taxon>
        <taxon>Polyphaga</taxon>
        <taxon>Cucujiformia</taxon>
        <taxon>Curculionidae</taxon>
        <taxon>Dryophthorinae</taxon>
        <taxon>Rhynchophorus</taxon>
    </lineage>
</organism>
<feature type="compositionally biased region" description="Polar residues" evidence="7">
    <location>
        <begin position="623"/>
        <end position="632"/>
    </location>
</feature>
<feature type="region of interest" description="Disordered" evidence="7">
    <location>
        <begin position="181"/>
        <end position="300"/>
    </location>
</feature>
<evidence type="ECO:0000256" key="2">
    <source>
        <dbReference type="ARBA" id="ARBA00022723"/>
    </source>
</evidence>
<feature type="compositionally biased region" description="Basic and acidic residues" evidence="7">
    <location>
        <begin position="234"/>
        <end position="270"/>
    </location>
</feature>
<reference evidence="9" key="1">
    <citation type="submission" date="2020-08" db="EMBL/GenBank/DDBJ databases">
        <title>Genome sequencing and assembly of the red palm weevil Rhynchophorus ferrugineus.</title>
        <authorList>
            <person name="Dias G.B."/>
            <person name="Bergman C.M."/>
            <person name="Manee M."/>
        </authorList>
    </citation>
    <scope>NUCLEOTIDE SEQUENCE</scope>
    <source>
        <strain evidence="9">AA-2017</strain>
        <tissue evidence="9">Whole larva</tissue>
    </source>
</reference>
<feature type="region of interest" description="Disordered" evidence="7">
    <location>
        <begin position="608"/>
        <end position="632"/>
    </location>
</feature>
<evidence type="ECO:0000313" key="10">
    <source>
        <dbReference type="Proteomes" id="UP000625711"/>
    </source>
</evidence>
<comment type="similarity">
    <text evidence="1">Belongs to the ZC2HC1 family.</text>
</comment>
<evidence type="ECO:0000256" key="1">
    <source>
        <dbReference type="ARBA" id="ARBA00010843"/>
    </source>
</evidence>
<accession>A0A834MMI1</accession>
<sequence>MFYYFGEVELILQEQSLVPCHVCGRTFLPNSLKKHEKVCEKNAIKKRKPFDSLKQRVSGTDLADFHQKSYLKKKEEPIVEKKPRQSKWKEKHLELMTAIRVAKGIPEQVPAPGSPTAKPRSTTSLLNTPNEQCPSCDRFFGPKAFDRHVEWCKEKKARIQQSPASVQQAKERLEARIKYRVPPLNKSKRATVRDKYSPNGQSSEPPFPRVTASTTNLAASLSRTPSIRKPKSLHNVDKYTHESKPRPDKLELNRSGGDKRTRVNENERKTSTSPGVPIIGSPSSKSDSLKSSLSSKRSQVSLTKLNNTNINEKVHGLTVSPLNYGQLNKRMVTWKDSVMTCNESNLIGQQNNSTSEGTDIFKALKSEFQGDKSPSKKFQQKLSKSETTFKKPIATDKIISSSDVLHKQKESKIPTKKIYKSISKVFKKSQQNRINEDKSRSNEEISESTKENLIDETDFSRDIKSDEKINAEFDINHATSSSVIKSEELAEKNDQHYSLCEQSCDKLKLGESYETIDNWFEHSFSIKEENSISEIKGNDNEDICKLDETKTPQEVSETDSLEDSSIKNSMKSLSDNIKQDNNVVCLFKSSDNIDFMKTESFNTLTPQTSWDTFESSDTKPDQESSQDTIADSTGDTRSLVFSLKKSLSDINVSTGCALKKSFVSLFTGRRTLNDSDSVDFRRTFQDIRSSCSAPNIYIREYKRKVDNNVNWDNVKKKERLEILRIAAERFIEDSKRKYSGITENFDNIPDEEYTVPKKKRRVYLSDDTITSSYNNEPYKTESNTSITKTRCSTSSNASGITPRTFHLVKKVVIGKQLKEKAREDILLAMTLSECEKLLKTDASCLEKVKNKLNKDRSRIHLPLLFGETREKPRSIDKQVQAKLENVSLPKLNLTQNYQNKQIVGKIKNWLVFRL</sequence>
<evidence type="ECO:0000256" key="4">
    <source>
        <dbReference type="ARBA" id="ARBA00022833"/>
    </source>
</evidence>
<evidence type="ECO:0000256" key="7">
    <source>
        <dbReference type="SAM" id="MobiDB-lite"/>
    </source>
</evidence>
<feature type="region of interest" description="Disordered" evidence="7">
    <location>
        <begin position="106"/>
        <end position="129"/>
    </location>
</feature>
<dbReference type="PANTHER" id="PTHR14649:SF1">
    <property type="entry name" value="ZINC FINGER C2HC DOMAIN-CONTAINING PROTEIN 1C"/>
    <property type="match status" value="1"/>
</dbReference>
<dbReference type="AlphaFoldDB" id="A0A834MMI1"/>
<dbReference type="Pfam" id="PF13913">
    <property type="entry name" value="zf-C2HC_2"/>
    <property type="match status" value="2"/>
</dbReference>
<evidence type="ECO:0000259" key="8">
    <source>
        <dbReference type="PROSITE" id="PS52027"/>
    </source>
</evidence>
<dbReference type="Gene3D" id="3.30.160.60">
    <property type="entry name" value="Classic Zinc Finger"/>
    <property type="match status" value="1"/>
</dbReference>
<feature type="compositionally biased region" description="Basic and acidic residues" evidence="7">
    <location>
        <begin position="434"/>
        <end position="451"/>
    </location>
</feature>
<evidence type="ECO:0000256" key="6">
    <source>
        <dbReference type="PROSITE-ProRule" id="PRU01371"/>
    </source>
</evidence>
<gene>
    <name evidence="9" type="ORF">GWI33_008903</name>
</gene>
<dbReference type="Proteomes" id="UP000625711">
    <property type="component" value="Unassembled WGS sequence"/>
</dbReference>
<feature type="compositionally biased region" description="Low complexity" evidence="7">
    <location>
        <begin position="271"/>
        <end position="300"/>
    </location>
</feature>